<feature type="chain" id="PRO_5001969554" evidence="1">
    <location>
        <begin position="22"/>
        <end position="192"/>
    </location>
</feature>
<dbReference type="RefSeq" id="WP_036134444.1">
    <property type="nucleotide sequence ID" value="NZ_AVPU01000003.1"/>
</dbReference>
<keyword evidence="1" id="KW-0732">Signal</keyword>
<name>A0A0A0F330_9GAMM</name>
<feature type="signal peptide" evidence="1">
    <location>
        <begin position="1"/>
        <end position="21"/>
    </location>
</feature>
<dbReference type="STRING" id="1385517.N800_11785"/>
<dbReference type="Pfam" id="PF04264">
    <property type="entry name" value="YceI"/>
    <property type="match status" value="1"/>
</dbReference>
<dbReference type="PANTHER" id="PTHR34406">
    <property type="entry name" value="PROTEIN YCEI"/>
    <property type="match status" value="1"/>
</dbReference>
<dbReference type="AlphaFoldDB" id="A0A0A0F330"/>
<dbReference type="Gene3D" id="2.40.128.110">
    <property type="entry name" value="Lipid/polyisoprenoid-binding, YceI-like"/>
    <property type="match status" value="1"/>
</dbReference>
<evidence type="ECO:0000313" key="4">
    <source>
        <dbReference type="Proteomes" id="UP000029998"/>
    </source>
</evidence>
<dbReference type="PANTHER" id="PTHR34406:SF2">
    <property type="entry name" value="PERIPLASMIC PROTEIN"/>
    <property type="match status" value="1"/>
</dbReference>
<protein>
    <submittedName>
        <fullName evidence="3">Polyisoprenoid-binding protein</fullName>
    </submittedName>
</protein>
<dbReference type="OrthoDB" id="9811006at2"/>
<dbReference type="Proteomes" id="UP000029998">
    <property type="component" value="Unassembled WGS sequence"/>
</dbReference>
<proteinExistence type="predicted"/>
<dbReference type="eggNOG" id="COG2353">
    <property type="taxonomic scope" value="Bacteria"/>
</dbReference>
<dbReference type="InterPro" id="IPR036761">
    <property type="entry name" value="TTHA0802/YceI-like_sf"/>
</dbReference>
<evidence type="ECO:0000313" key="3">
    <source>
        <dbReference type="EMBL" id="KGM55792.1"/>
    </source>
</evidence>
<dbReference type="SUPFAM" id="SSF101874">
    <property type="entry name" value="YceI-like"/>
    <property type="match status" value="1"/>
</dbReference>
<comment type="caution">
    <text evidence="3">The sequence shown here is derived from an EMBL/GenBank/DDBJ whole genome shotgun (WGS) entry which is preliminary data.</text>
</comment>
<feature type="domain" description="Lipid/polyisoprenoid-binding YceI-like" evidence="2">
    <location>
        <begin position="25"/>
        <end position="189"/>
    </location>
</feature>
<evidence type="ECO:0000259" key="2">
    <source>
        <dbReference type="SMART" id="SM00867"/>
    </source>
</evidence>
<keyword evidence="4" id="KW-1185">Reference proteome</keyword>
<organism evidence="3 4">
    <name type="scientific">Lysobacter daejeonensis GH1-9</name>
    <dbReference type="NCBI Taxonomy" id="1385517"/>
    <lineage>
        <taxon>Bacteria</taxon>
        <taxon>Pseudomonadati</taxon>
        <taxon>Pseudomonadota</taxon>
        <taxon>Gammaproteobacteria</taxon>
        <taxon>Lysobacterales</taxon>
        <taxon>Lysobacteraceae</taxon>
        <taxon>Aerolutibacter</taxon>
    </lineage>
</organism>
<accession>A0A0A0F330</accession>
<evidence type="ECO:0000256" key="1">
    <source>
        <dbReference type="SAM" id="SignalP"/>
    </source>
</evidence>
<dbReference type="InterPro" id="IPR007372">
    <property type="entry name" value="Lipid/polyisoprenoid-bd_YceI"/>
</dbReference>
<reference evidence="3 4" key="1">
    <citation type="submission" date="2013-08" db="EMBL/GenBank/DDBJ databases">
        <title>Genome sequencing of Lysobacter.</title>
        <authorList>
            <person name="Zhang S."/>
            <person name="Wang G."/>
        </authorList>
    </citation>
    <scope>NUCLEOTIDE SEQUENCE [LARGE SCALE GENOMIC DNA]</scope>
    <source>
        <strain evidence="3 4">GH1-9</strain>
    </source>
</reference>
<gene>
    <name evidence="3" type="ORF">N800_11785</name>
</gene>
<sequence>MFHARFAIALLGVLATASTVAGPTTYKIDPDHTFPSIEADHMGMSVWRGKFNRTTGQVTLDKAAGAGTLSVDIDLGSIDFGQDALNALMAKPEYFDTARQPKAAYAGTLAGFVDGRPTRVDGTLTLRGVTRPVTLDIKSFKCMPHPVLKRDWCGADAYATLNREDFGIVAGKDWGFSMEVGLRIQVEAVAEH</sequence>
<dbReference type="EMBL" id="AVPU01000003">
    <property type="protein sequence ID" value="KGM55792.1"/>
    <property type="molecule type" value="Genomic_DNA"/>
</dbReference>
<dbReference type="SMART" id="SM00867">
    <property type="entry name" value="YceI"/>
    <property type="match status" value="1"/>
</dbReference>